<gene>
    <name evidence="4" type="ORF">BSL78_12387</name>
</gene>
<dbReference type="EMBL" id="MRZV01000406">
    <property type="protein sequence ID" value="PIK50748.1"/>
    <property type="molecule type" value="Genomic_DNA"/>
</dbReference>
<evidence type="ECO:0000313" key="4">
    <source>
        <dbReference type="EMBL" id="PIK50748.1"/>
    </source>
</evidence>
<dbReference type="PROSITE" id="PS51279">
    <property type="entry name" value="BCNT_C"/>
    <property type="match status" value="1"/>
</dbReference>
<keyword evidence="5" id="KW-1185">Reference proteome</keyword>
<dbReference type="InterPro" id="IPR011421">
    <property type="entry name" value="BCNT-C"/>
</dbReference>
<dbReference type="STRING" id="307972.A0A2G8KRY3"/>
<evidence type="ECO:0000313" key="5">
    <source>
        <dbReference type="Proteomes" id="UP000230750"/>
    </source>
</evidence>
<sequence length="177" mass="19592">MHKVIWIGSKFKEQTNSSASLDIKDTTTKEVAPGGRAMLLTRARKTVTITKVFDFAGEEVKVTKAVKADSQEAKVLTTKPAEATKASIGQLPLGGKRKPGGVSSILGKINKKPKISVLEKSKLDWDSFKSKEGIVDELKIHNKGKEGFLQKQDFLMETDLRQYEIERKMRMGQSGGR</sequence>
<dbReference type="GO" id="GO:0000812">
    <property type="term" value="C:Swr1 complex"/>
    <property type="evidence" value="ECO:0007669"/>
    <property type="project" value="TreeGrafter"/>
</dbReference>
<comment type="caution">
    <text evidence="4">The sequence shown here is derived from an EMBL/GenBank/DDBJ whole genome shotgun (WGS) entry which is preliminary data.</text>
</comment>
<dbReference type="Pfam" id="PF07572">
    <property type="entry name" value="BCNT"/>
    <property type="match status" value="1"/>
</dbReference>
<organism evidence="4 5">
    <name type="scientific">Stichopus japonicus</name>
    <name type="common">Sea cucumber</name>
    <dbReference type="NCBI Taxonomy" id="307972"/>
    <lineage>
        <taxon>Eukaryota</taxon>
        <taxon>Metazoa</taxon>
        <taxon>Echinodermata</taxon>
        <taxon>Eleutherozoa</taxon>
        <taxon>Echinozoa</taxon>
        <taxon>Holothuroidea</taxon>
        <taxon>Aspidochirotacea</taxon>
        <taxon>Aspidochirotida</taxon>
        <taxon>Stichopodidae</taxon>
        <taxon>Apostichopus</taxon>
    </lineage>
</organism>
<dbReference type="Proteomes" id="UP000230750">
    <property type="component" value="Unassembled WGS sequence"/>
</dbReference>
<evidence type="ECO:0000259" key="3">
    <source>
        <dbReference type="PROSITE" id="PS51279"/>
    </source>
</evidence>
<dbReference type="InterPro" id="IPR027124">
    <property type="entry name" value="Swc5/CFDP1/2"/>
</dbReference>
<dbReference type="OrthoDB" id="445677at2759"/>
<dbReference type="PANTHER" id="PTHR48407:SF1">
    <property type="entry name" value="CRANIOFACIAL DEVELOPMENT PROTEIN 1"/>
    <property type="match status" value="1"/>
</dbReference>
<accession>A0A2G8KRY3</accession>
<dbReference type="AlphaFoldDB" id="A0A2G8KRY3"/>
<dbReference type="PANTHER" id="PTHR48407">
    <property type="entry name" value="CRANIOFACIAL DEVELOPMENT PROTEIN 1"/>
    <property type="match status" value="1"/>
</dbReference>
<reference evidence="4 5" key="1">
    <citation type="journal article" date="2017" name="PLoS Biol.">
        <title>The sea cucumber genome provides insights into morphological evolution and visceral regeneration.</title>
        <authorList>
            <person name="Zhang X."/>
            <person name="Sun L."/>
            <person name="Yuan J."/>
            <person name="Sun Y."/>
            <person name="Gao Y."/>
            <person name="Zhang L."/>
            <person name="Li S."/>
            <person name="Dai H."/>
            <person name="Hamel J.F."/>
            <person name="Liu C."/>
            <person name="Yu Y."/>
            <person name="Liu S."/>
            <person name="Lin W."/>
            <person name="Guo K."/>
            <person name="Jin S."/>
            <person name="Xu P."/>
            <person name="Storey K.B."/>
            <person name="Huan P."/>
            <person name="Zhang T."/>
            <person name="Zhou Y."/>
            <person name="Zhang J."/>
            <person name="Lin C."/>
            <person name="Li X."/>
            <person name="Xing L."/>
            <person name="Huo D."/>
            <person name="Sun M."/>
            <person name="Wang L."/>
            <person name="Mercier A."/>
            <person name="Li F."/>
            <person name="Yang H."/>
            <person name="Xiang J."/>
        </authorList>
    </citation>
    <scope>NUCLEOTIDE SEQUENCE [LARGE SCALE GENOMIC DNA]</scope>
    <source>
        <strain evidence="4">Shaxun</strain>
        <tissue evidence="4">Muscle</tissue>
    </source>
</reference>
<evidence type="ECO:0000256" key="2">
    <source>
        <dbReference type="ARBA" id="ARBA00030244"/>
    </source>
</evidence>
<proteinExistence type="predicted"/>
<protein>
    <recommendedName>
        <fullName evidence="1">Craniofacial development protein 1</fullName>
    </recommendedName>
    <alternativeName>
        <fullName evidence="2">Bucentaur</fullName>
    </alternativeName>
</protein>
<feature type="domain" description="BCNT-C" evidence="3">
    <location>
        <begin position="96"/>
        <end position="176"/>
    </location>
</feature>
<name>A0A2G8KRY3_STIJA</name>
<evidence type="ECO:0000256" key="1">
    <source>
        <dbReference type="ARBA" id="ARBA00019033"/>
    </source>
</evidence>